<evidence type="ECO:0000313" key="2">
    <source>
        <dbReference type="Proteomes" id="UP000316225"/>
    </source>
</evidence>
<dbReference type="EMBL" id="VLKU01000003">
    <property type="protein sequence ID" value="TWI35813.1"/>
    <property type="molecule type" value="Genomic_DNA"/>
</dbReference>
<reference evidence="1 2" key="1">
    <citation type="journal article" date="2015" name="Stand. Genomic Sci.">
        <title>Genomic Encyclopedia of Bacterial and Archaeal Type Strains, Phase III: the genomes of soil and plant-associated and newly described type strains.</title>
        <authorList>
            <person name="Whitman W.B."/>
            <person name="Woyke T."/>
            <person name="Klenk H.P."/>
            <person name="Zhou Y."/>
            <person name="Lilburn T.G."/>
            <person name="Beck B.J."/>
            <person name="De Vos P."/>
            <person name="Vandamme P."/>
            <person name="Eisen J.A."/>
            <person name="Garrity G."/>
            <person name="Hugenholtz P."/>
            <person name="Kyrpides N.C."/>
        </authorList>
    </citation>
    <scope>NUCLEOTIDE SEQUENCE [LARGE SCALE GENOMIC DNA]</scope>
    <source>
        <strain evidence="1 2">CGMCC 1.5364</strain>
    </source>
</reference>
<protein>
    <submittedName>
        <fullName evidence="1">Uncharacterized protein</fullName>
    </submittedName>
</protein>
<gene>
    <name evidence="1" type="ORF">IQ24_01171</name>
</gene>
<dbReference type="AlphaFoldDB" id="A0A562NUL9"/>
<sequence>MITGLPSSTLLDVVRHHGRQTARGARSTLVRWGSKARIQPLGAIFLRKAHPGGGLAFFALRRDKPGLPISREALLWLTPKAR</sequence>
<accession>A0A562NUL9</accession>
<comment type="caution">
    <text evidence="1">The sequence shown here is derived from an EMBL/GenBank/DDBJ whole genome shotgun (WGS) entry which is preliminary data.</text>
</comment>
<proteinExistence type="predicted"/>
<organism evidence="1 2">
    <name type="scientific">Paracoccus sulfuroxidans</name>
    <dbReference type="NCBI Taxonomy" id="384678"/>
    <lineage>
        <taxon>Bacteria</taxon>
        <taxon>Pseudomonadati</taxon>
        <taxon>Pseudomonadota</taxon>
        <taxon>Alphaproteobacteria</taxon>
        <taxon>Rhodobacterales</taxon>
        <taxon>Paracoccaceae</taxon>
        <taxon>Paracoccus</taxon>
    </lineage>
</organism>
<keyword evidence="2" id="KW-1185">Reference proteome</keyword>
<dbReference type="Proteomes" id="UP000316225">
    <property type="component" value="Unassembled WGS sequence"/>
</dbReference>
<evidence type="ECO:0000313" key="1">
    <source>
        <dbReference type="EMBL" id="TWI35813.1"/>
    </source>
</evidence>
<name>A0A562NUL9_9RHOB</name>